<feature type="domain" description="VWFA" evidence="3">
    <location>
        <begin position="207"/>
        <end position="385"/>
    </location>
</feature>
<dbReference type="AlphaFoldDB" id="A0A139WXV0"/>
<dbReference type="Pfam" id="PF12034">
    <property type="entry name" value="YfbK_C"/>
    <property type="match status" value="1"/>
</dbReference>
<keyword evidence="5" id="KW-1185">Reference proteome</keyword>
<dbReference type="SMART" id="SM00327">
    <property type="entry name" value="VWA"/>
    <property type="match status" value="1"/>
</dbReference>
<name>A0A139WXV0_9CYAN</name>
<dbReference type="Pfam" id="PF12450">
    <property type="entry name" value="vWF_A"/>
    <property type="match status" value="1"/>
</dbReference>
<dbReference type="InterPro" id="IPR022156">
    <property type="entry name" value="Uncharacterised_YfbK_N"/>
</dbReference>
<feature type="compositionally biased region" description="Basic and acidic residues" evidence="1">
    <location>
        <begin position="92"/>
        <end position="102"/>
    </location>
</feature>
<feature type="compositionally biased region" description="Polar residues" evidence="1">
    <location>
        <begin position="33"/>
        <end position="57"/>
    </location>
</feature>
<dbReference type="InterPro" id="IPR036465">
    <property type="entry name" value="vWFA_dom_sf"/>
</dbReference>
<dbReference type="EMBL" id="ANNX02000047">
    <property type="protein sequence ID" value="KYC37250.1"/>
    <property type="molecule type" value="Genomic_DNA"/>
</dbReference>
<feature type="compositionally biased region" description="Polar residues" evidence="1">
    <location>
        <begin position="82"/>
        <end position="91"/>
    </location>
</feature>
<accession>A0A139WXV0</accession>
<dbReference type="OrthoDB" id="9805121at2"/>
<dbReference type="InterPro" id="IPR021908">
    <property type="entry name" value="YfbK_C"/>
</dbReference>
<reference evidence="4 5" key="1">
    <citation type="journal article" date="2013" name="Genome Biol. Evol.">
        <title>Genomes of Stigonematalean cyanobacteria (subsection V) and the evolution of oxygenic photosynthesis from prokaryotes to plastids.</title>
        <authorList>
            <person name="Dagan T."/>
            <person name="Roettger M."/>
            <person name="Stucken K."/>
            <person name="Landan G."/>
            <person name="Koch R."/>
            <person name="Major P."/>
            <person name="Gould S.B."/>
            <person name="Goremykin V.V."/>
            <person name="Rippka R."/>
            <person name="Tandeau de Marsac N."/>
            <person name="Gugger M."/>
            <person name="Lockhart P.J."/>
            <person name="Allen J.F."/>
            <person name="Brune I."/>
            <person name="Maus I."/>
            <person name="Puhler A."/>
            <person name="Martin W.F."/>
        </authorList>
    </citation>
    <scope>NUCLEOTIDE SEQUENCE [LARGE SCALE GENOMIC DNA]</scope>
    <source>
        <strain evidence="4 5">PCC 7110</strain>
    </source>
</reference>
<sequence>MNHPHRTLALFGIAVLLGNLVACSQPETTMSTKLAPAENQSVKAPASNKQSPTQQLQRAALPKLSAPRPLAASPMANMGTPLLSQTSSIQQGDREGSLNREGYKHNEDNQFQNVSVNPLSTFSIDVDAASYSNIRRFINQGQLPPSDAVRLEEMINYFSYDYSQPDGDKPFSVTTEVSNAPWNPKHKLVQIGLQSQRISTENLPANNLVFLLDVSGSMEDPNKLPLLKSALRLLVNELRDSDKVAIVVYAGNAGLVLPPTPGSQKDKIFDAIEQLAAGGSTAGGEGIQLAYKIARENFLKSGNNRIILATDGDFNVGVTSDEELVRLIEKEREQGIFLTVLGFGTGNLQDAKMEQLADKGNGNYSYIDNLLEAKKVLVKEMGATLLTIAKDVKIQVEFNPAKVQGYRLIGYENRLLADRDFNDDKKDAGELGAGHSVTALYEIIPTGVKNDVPLPKVDTLKYQQKSLSSHDEIMQVKVRYKQPQESTSQLLTYPVVDRGVKLSETTTNFKFASAVAEFGMVLRNSPDKGTATLDGVLQLARQSQGPDLDGYRAEFIRLVEKSKVLK</sequence>
<evidence type="ECO:0000313" key="4">
    <source>
        <dbReference type="EMBL" id="KYC37250.1"/>
    </source>
</evidence>
<dbReference type="PANTHER" id="PTHR10579:SF43">
    <property type="entry name" value="ZINC FINGER (C3HC4-TYPE RING FINGER) FAMILY PROTEIN"/>
    <property type="match status" value="1"/>
</dbReference>
<feature type="region of interest" description="Disordered" evidence="1">
    <location>
        <begin position="33"/>
        <end position="102"/>
    </location>
</feature>
<dbReference type="CDD" id="cd01465">
    <property type="entry name" value="vWA_subgroup"/>
    <property type="match status" value="1"/>
</dbReference>
<evidence type="ECO:0000259" key="3">
    <source>
        <dbReference type="PROSITE" id="PS50234"/>
    </source>
</evidence>
<proteinExistence type="predicted"/>
<evidence type="ECO:0000313" key="5">
    <source>
        <dbReference type="Proteomes" id="UP000076925"/>
    </source>
</evidence>
<dbReference type="Proteomes" id="UP000076925">
    <property type="component" value="Unassembled WGS sequence"/>
</dbReference>
<gene>
    <name evidence="4" type="ORF">WA1_47395</name>
</gene>
<keyword evidence="2" id="KW-0732">Signal</keyword>
<comment type="caution">
    <text evidence="4">The sequence shown here is derived from an EMBL/GenBank/DDBJ whole genome shotgun (WGS) entry which is preliminary data.</text>
</comment>
<organism evidence="4 5">
    <name type="scientific">Scytonema hofmannii PCC 7110</name>
    <dbReference type="NCBI Taxonomy" id="128403"/>
    <lineage>
        <taxon>Bacteria</taxon>
        <taxon>Bacillati</taxon>
        <taxon>Cyanobacteriota</taxon>
        <taxon>Cyanophyceae</taxon>
        <taxon>Nostocales</taxon>
        <taxon>Scytonemataceae</taxon>
        <taxon>Scytonema</taxon>
    </lineage>
</organism>
<dbReference type="PROSITE" id="PS50234">
    <property type="entry name" value="VWFA"/>
    <property type="match status" value="1"/>
</dbReference>
<dbReference type="STRING" id="128403.WA1_47395"/>
<protein>
    <recommendedName>
        <fullName evidence="3">VWFA domain-containing protein</fullName>
    </recommendedName>
</protein>
<evidence type="ECO:0000256" key="1">
    <source>
        <dbReference type="SAM" id="MobiDB-lite"/>
    </source>
</evidence>
<dbReference type="SUPFAM" id="SSF53300">
    <property type="entry name" value="vWA-like"/>
    <property type="match status" value="1"/>
</dbReference>
<feature type="chain" id="PRO_5007300479" description="VWFA domain-containing protein" evidence="2">
    <location>
        <begin position="25"/>
        <end position="566"/>
    </location>
</feature>
<evidence type="ECO:0000256" key="2">
    <source>
        <dbReference type="SAM" id="SignalP"/>
    </source>
</evidence>
<dbReference type="InterPro" id="IPR051266">
    <property type="entry name" value="CLCR"/>
</dbReference>
<feature type="signal peptide" evidence="2">
    <location>
        <begin position="1"/>
        <end position="24"/>
    </location>
</feature>
<dbReference type="PANTHER" id="PTHR10579">
    <property type="entry name" value="CALCIUM-ACTIVATED CHLORIDE CHANNEL REGULATOR"/>
    <property type="match status" value="1"/>
</dbReference>
<dbReference type="InterPro" id="IPR002035">
    <property type="entry name" value="VWF_A"/>
</dbReference>
<dbReference type="RefSeq" id="WP_017745082.1">
    <property type="nucleotide sequence ID" value="NZ_KQ976354.1"/>
</dbReference>
<dbReference type="Pfam" id="PF00092">
    <property type="entry name" value="VWA"/>
    <property type="match status" value="1"/>
</dbReference>
<dbReference type="Gene3D" id="3.40.50.410">
    <property type="entry name" value="von Willebrand factor, type A domain"/>
    <property type="match status" value="1"/>
</dbReference>